<proteinExistence type="predicted"/>
<reference evidence="3 4" key="1">
    <citation type="journal article" date="2007" name="DNA Res.">
        <title>Complete genomic structure of the bloom-forming toxic cyanobacterium Microcystis aeruginosa NIES-843.</title>
        <authorList>
            <person name="Kaneko T."/>
            <person name="Nakajima N."/>
            <person name="Okamoto S."/>
            <person name="Suzuki I."/>
            <person name="Tanabe Y."/>
            <person name="Tamaoki M."/>
            <person name="Nakamura Y."/>
            <person name="Kasai F."/>
            <person name="Watanabe A."/>
            <person name="Kawashima K."/>
            <person name="Kishida Y."/>
            <person name="Ono A."/>
            <person name="Shimizu Y."/>
            <person name="Takahashi C."/>
            <person name="Minami C."/>
            <person name="Fujishiro T."/>
            <person name="Kohara M."/>
            <person name="Katoh M."/>
            <person name="Nakazaki N."/>
            <person name="Nakayama S."/>
            <person name="Yamada M."/>
            <person name="Tabata S."/>
            <person name="Watanabe M.M."/>
        </authorList>
    </citation>
    <scope>NUCLEOTIDE SEQUENCE [LARGE SCALE GENOMIC DNA]</scope>
    <source>
        <strain evidence="4">NIES-843 / IAM M-247</strain>
    </source>
</reference>
<evidence type="ECO:0000313" key="3">
    <source>
        <dbReference type="EMBL" id="BAG05940.1"/>
    </source>
</evidence>
<dbReference type="HOGENOM" id="CLU_024442_0_0_3"/>
<feature type="region of interest" description="Disordered" evidence="1">
    <location>
        <begin position="25"/>
        <end position="51"/>
    </location>
</feature>
<dbReference type="PaxDb" id="449447-MAE_61180"/>
<name>B0JK86_MICAN</name>
<feature type="domain" description="Conserved hypothetical protein CHP03032" evidence="2">
    <location>
        <begin position="62"/>
        <end position="376"/>
    </location>
</feature>
<evidence type="ECO:0000313" key="4">
    <source>
        <dbReference type="Proteomes" id="UP000001510"/>
    </source>
</evidence>
<dbReference type="Pfam" id="PF16261">
    <property type="entry name" value="DUF4915"/>
    <property type="match status" value="1"/>
</dbReference>
<evidence type="ECO:0000256" key="1">
    <source>
        <dbReference type="SAM" id="MobiDB-lite"/>
    </source>
</evidence>
<protein>
    <submittedName>
        <fullName evidence="3">TPR repeat protein</fullName>
    </submittedName>
</protein>
<dbReference type="InterPro" id="IPR017481">
    <property type="entry name" value="CHP03032"/>
</dbReference>
<sequence length="397" mass="43628">MPTETIINHKQKSIIKIDSNLYQRNSMDSLPPKTNQFSDTQEPAASPSQRQAVPVNYEYSLNLPELLNQFDLSVLISTYQAGRVASIGTYQGQMRVSFAHFDQAMGLTRTATGIAVGARQAIWNLPANREIAPQIKPEGEQDIAFLARSSHLTGPIMGHDLAFGSNRLWVVNTLFNCLATIEGNWSFLPQWKPPFITELVPGDRCHLNGLAMAENSGTPAYVTALGETNQESLWRENKAQGGCLIDVARGEVILRGLAMPHSPRLYQGNLYFLNSGYGTLNRWHPQTGSTEIIAELPGFTRGLDCWEGHAFVGLSQVRETAVFGGLPLDERRNQLRCGLAIVNLATSQLGATFWFNSGVEEVFAVSVLPGYRNPALIGPDTDLDGTQSVWMVPSLIV</sequence>
<evidence type="ECO:0000259" key="2">
    <source>
        <dbReference type="Pfam" id="PF16261"/>
    </source>
</evidence>
<gene>
    <name evidence="3" type="ordered locus">MAE_61180</name>
</gene>
<dbReference type="Proteomes" id="UP000001510">
    <property type="component" value="Chromosome"/>
</dbReference>
<dbReference type="SUPFAM" id="SSF63829">
    <property type="entry name" value="Calcium-dependent phosphotriesterase"/>
    <property type="match status" value="1"/>
</dbReference>
<dbReference type="KEGG" id="mar:MAE_61180"/>
<accession>B0JK86</accession>
<dbReference type="eggNOG" id="COG0457">
    <property type="taxonomic scope" value="Bacteria"/>
</dbReference>
<dbReference type="EnsemblBacteria" id="BAG05940">
    <property type="protein sequence ID" value="BAG05940"/>
    <property type="gene ID" value="MAE_61180"/>
</dbReference>
<dbReference type="STRING" id="449447.MAE_61180"/>
<keyword evidence="4" id="KW-1185">Reference proteome</keyword>
<dbReference type="AlphaFoldDB" id="B0JK86"/>
<dbReference type="NCBIfam" id="TIGR03032">
    <property type="entry name" value="TIGR03032 family protein"/>
    <property type="match status" value="1"/>
</dbReference>
<organism evidence="3 4">
    <name type="scientific">Microcystis aeruginosa (strain NIES-843 / IAM M-2473)</name>
    <dbReference type="NCBI Taxonomy" id="449447"/>
    <lineage>
        <taxon>Bacteria</taxon>
        <taxon>Bacillati</taxon>
        <taxon>Cyanobacteriota</taxon>
        <taxon>Cyanophyceae</taxon>
        <taxon>Oscillatoriophycideae</taxon>
        <taxon>Chroococcales</taxon>
        <taxon>Microcystaceae</taxon>
        <taxon>Microcystis</taxon>
    </lineage>
</organism>
<dbReference type="EMBL" id="AP009552">
    <property type="protein sequence ID" value="BAG05940.1"/>
    <property type="molecule type" value="Genomic_DNA"/>
</dbReference>